<reference evidence="1" key="1">
    <citation type="submission" date="2022-08" db="EMBL/GenBank/DDBJ databases">
        <authorList>
            <person name="Kallberg Y."/>
            <person name="Tangrot J."/>
            <person name="Rosling A."/>
        </authorList>
    </citation>
    <scope>NUCLEOTIDE SEQUENCE</scope>
    <source>
        <strain evidence="1">Wild A</strain>
    </source>
</reference>
<feature type="non-terminal residue" evidence="1">
    <location>
        <position position="1"/>
    </location>
</feature>
<keyword evidence="2" id="KW-1185">Reference proteome</keyword>
<accession>A0A9W4T9A2</accession>
<gene>
    <name evidence="1" type="ORF">FWILDA_LOCUS16918</name>
</gene>
<protein>
    <submittedName>
        <fullName evidence="1">14760_t:CDS:1</fullName>
    </submittedName>
</protein>
<evidence type="ECO:0000313" key="1">
    <source>
        <dbReference type="EMBL" id="CAI2195122.1"/>
    </source>
</evidence>
<dbReference type="Proteomes" id="UP001153678">
    <property type="component" value="Unassembled WGS sequence"/>
</dbReference>
<dbReference type="AlphaFoldDB" id="A0A9W4T9A2"/>
<sequence length="53" mass="6260">SLDIVFSREKIENASMLKQRYLNIKYLDFSSVMGFRKNEFIEAIIKASPNLKY</sequence>
<name>A0A9W4T9A2_9GLOM</name>
<evidence type="ECO:0000313" key="2">
    <source>
        <dbReference type="Proteomes" id="UP001153678"/>
    </source>
</evidence>
<organism evidence="1 2">
    <name type="scientific">Funneliformis geosporum</name>
    <dbReference type="NCBI Taxonomy" id="1117311"/>
    <lineage>
        <taxon>Eukaryota</taxon>
        <taxon>Fungi</taxon>
        <taxon>Fungi incertae sedis</taxon>
        <taxon>Mucoromycota</taxon>
        <taxon>Glomeromycotina</taxon>
        <taxon>Glomeromycetes</taxon>
        <taxon>Glomerales</taxon>
        <taxon>Glomeraceae</taxon>
        <taxon>Funneliformis</taxon>
    </lineage>
</organism>
<comment type="caution">
    <text evidence="1">The sequence shown here is derived from an EMBL/GenBank/DDBJ whole genome shotgun (WGS) entry which is preliminary data.</text>
</comment>
<proteinExistence type="predicted"/>
<dbReference type="EMBL" id="CAMKVN010011941">
    <property type="protein sequence ID" value="CAI2195122.1"/>
    <property type="molecule type" value="Genomic_DNA"/>
</dbReference>